<organism evidence="7 8">
    <name type="scientific">Solibaculum intestinale</name>
    <dbReference type="NCBI Taxonomy" id="3133165"/>
    <lineage>
        <taxon>Bacteria</taxon>
        <taxon>Bacillati</taxon>
        <taxon>Bacillota</taxon>
        <taxon>Clostridia</taxon>
        <taxon>Eubacteriales</taxon>
        <taxon>Oscillospiraceae</taxon>
        <taxon>Solibaculum</taxon>
    </lineage>
</organism>
<dbReference type="RefSeq" id="WP_349221057.1">
    <property type="nucleotide sequence ID" value="NZ_JBBMFD010000041.1"/>
</dbReference>
<evidence type="ECO:0000313" key="7">
    <source>
        <dbReference type="EMBL" id="MEQ2441757.1"/>
    </source>
</evidence>
<evidence type="ECO:0000256" key="5">
    <source>
        <dbReference type="ARBA" id="ARBA00023136"/>
    </source>
</evidence>
<dbReference type="InterPro" id="IPR000175">
    <property type="entry name" value="Na/ntran_symport"/>
</dbReference>
<dbReference type="PROSITE" id="PS50267">
    <property type="entry name" value="NA_NEUROTRAN_SYMP_3"/>
    <property type="match status" value="1"/>
</dbReference>
<feature type="transmembrane region" description="Helical" evidence="6">
    <location>
        <begin position="393"/>
        <end position="413"/>
    </location>
</feature>
<accession>A0ABV1E376</accession>
<feature type="transmembrane region" description="Helical" evidence="6">
    <location>
        <begin position="146"/>
        <end position="165"/>
    </location>
</feature>
<feature type="transmembrane region" description="Helical" evidence="6">
    <location>
        <begin position="174"/>
        <end position="200"/>
    </location>
</feature>
<keyword evidence="8" id="KW-1185">Reference proteome</keyword>
<dbReference type="Proteomes" id="UP001489509">
    <property type="component" value="Unassembled WGS sequence"/>
</dbReference>
<evidence type="ECO:0000256" key="6">
    <source>
        <dbReference type="SAM" id="Phobius"/>
    </source>
</evidence>
<evidence type="ECO:0000256" key="3">
    <source>
        <dbReference type="ARBA" id="ARBA00022692"/>
    </source>
</evidence>
<feature type="transmembrane region" description="Helical" evidence="6">
    <location>
        <begin position="359"/>
        <end position="381"/>
    </location>
</feature>
<feature type="transmembrane region" description="Helical" evidence="6">
    <location>
        <begin position="44"/>
        <end position="66"/>
    </location>
</feature>
<keyword evidence="4 6" id="KW-1133">Transmembrane helix</keyword>
<dbReference type="EMBL" id="JBBMFD010000041">
    <property type="protein sequence ID" value="MEQ2441757.1"/>
    <property type="molecule type" value="Genomic_DNA"/>
</dbReference>
<dbReference type="PANTHER" id="PTHR11616:SF240">
    <property type="entry name" value="BLOATED TUBULES, ISOFORM B-RELATED"/>
    <property type="match status" value="1"/>
</dbReference>
<keyword evidence="3 6" id="KW-0812">Transmembrane</keyword>
<evidence type="ECO:0000313" key="8">
    <source>
        <dbReference type="Proteomes" id="UP001489509"/>
    </source>
</evidence>
<keyword evidence="5 6" id="KW-0472">Membrane</keyword>
<evidence type="ECO:0000256" key="4">
    <source>
        <dbReference type="ARBA" id="ARBA00022989"/>
    </source>
</evidence>
<feature type="transmembrane region" description="Helical" evidence="6">
    <location>
        <begin position="12"/>
        <end position="32"/>
    </location>
</feature>
<evidence type="ECO:0000256" key="1">
    <source>
        <dbReference type="ARBA" id="ARBA00004141"/>
    </source>
</evidence>
<feature type="transmembrane region" description="Helical" evidence="6">
    <location>
        <begin position="464"/>
        <end position="485"/>
    </location>
</feature>
<sequence>MKNNHREHWNSRSSFIFAAIGSAVGLGNLWRFPGQAFQNGGGTFLVAYLVAILTAGVPLLTLELAIGRKFQAAAPSAMGRMNKRFEWIGWLGVIASFIVVTYYMVILGWASDFFVHSFSLKWLGDVDYFKNNVLQQTASPGELGSFNPLLCLLVAVLWVIVWFCLRKGIKTVGLIAKITVITPLALLAALLIHGLTLPGAMDGIRYYITPDWNKLWDVNLWAAAYGQVFVSMSILMSVMIVYGSFLGKKSNLIGDALIIGGGDAAISFFSGFVIFTTLGYLSTITGTPIGDMEYQGIMLVFVTYPQAIAAFPGGQVVTILFSLCFFLMLLTLGIDSAFSMVETVTHSLTDKFGLSPKRTLIGVCLAGGVISLFFTSGAGLYWLDIIDHHINNFLLLLIGIAECIAVGWMFGTAPIREHLNLYAKPKFGRWWDVMIRYFCPAIFILIGISFVISNIVTPYMGFDYQYLIIGGWLAVALALAAGIGLQQAKGKPLPAADKGED</sequence>
<gene>
    <name evidence="7" type="ORF">WMO26_13040</name>
</gene>
<feature type="transmembrane region" description="Helical" evidence="6">
    <location>
        <begin position="220"/>
        <end position="245"/>
    </location>
</feature>
<feature type="transmembrane region" description="Helical" evidence="6">
    <location>
        <begin position="87"/>
        <end position="110"/>
    </location>
</feature>
<dbReference type="PANTHER" id="PTHR11616">
    <property type="entry name" value="SODIUM/CHLORIDE DEPENDENT TRANSPORTER"/>
    <property type="match status" value="1"/>
</dbReference>
<proteinExistence type="predicted"/>
<feature type="transmembrane region" description="Helical" evidence="6">
    <location>
        <begin position="319"/>
        <end position="338"/>
    </location>
</feature>
<comment type="subcellular location">
    <subcellularLocation>
        <location evidence="1">Membrane</location>
        <topology evidence="1">Multi-pass membrane protein</topology>
    </subcellularLocation>
</comment>
<dbReference type="Pfam" id="PF00209">
    <property type="entry name" value="SNF"/>
    <property type="match status" value="2"/>
</dbReference>
<protein>
    <submittedName>
        <fullName evidence="7">Sodium-dependent transporter</fullName>
    </submittedName>
</protein>
<dbReference type="SUPFAM" id="SSF161070">
    <property type="entry name" value="SNF-like"/>
    <property type="match status" value="1"/>
</dbReference>
<dbReference type="NCBIfam" id="NF037979">
    <property type="entry name" value="Na_transp"/>
    <property type="match status" value="1"/>
</dbReference>
<feature type="transmembrane region" description="Helical" evidence="6">
    <location>
        <begin position="434"/>
        <end position="452"/>
    </location>
</feature>
<comment type="caution">
    <text evidence="7">The sequence shown here is derived from an EMBL/GenBank/DDBJ whole genome shotgun (WGS) entry which is preliminary data.</text>
</comment>
<dbReference type="PRINTS" id="PR00176">
    <property type="entry name" value="NANEUSMPORT"/>
</dbReference>
<name>A0ABV1E376_9FIRM</name>
<keyword evidence="2" id="KW-0813">Transport</keyword>
<reference evidence="7 8" key="1">
    <citation type="submission" date="2024-03" db="EMBL/GenBank/DDBJ databases">
        <title>Human intestinal bacterial collection.</title>
        <authorList>
            <person name="Pauvert C."/>
            <person name="Hitch T.C.A."/>
            <person name="Clavel T."/>
        </authorList>
    </citation>
    <scope>NUCLEOTIDE SEQUENCE [LARGE SCALE GENOMIC DNA]</scope>
    <source>
        <strain evidence="7 8">CLA-JM-H44</strain>
    </source>
</reference>
<feature type="transmembrane region" description="Helical" evidence="6">
    <location>
        <begin position="257"/>
        <end position="281"/>
    </location>
</feature>
<evidence type="ECO:0000256" key="2">
    <source>
        <dbReference type="ARBA" id="ARBA00022448"/>
    </source>
</evidence>
<dbReference type="InterPro" id="IPR037272">
    <property type="entry name" value="SNS_sf"/>
</dbReference>